<name>A0A8A7KGM0_9FIRM</name>
<reference evidence="2" key="1">
    <citation type="submission" date="2019-12" db="EMBL/GenBank/DDBJ databases">
        <authorList>
            <person name="zhang j."/>
            <person name="sun C.M."/>
        </authorList>
    </citation>
    <scope>NUCLEOTIDE SEQUENCE</scope>
    <source>
        <strain evidence="2">NS-1</strain>
    </source>
</reference>
<keyword evidence="1" id="KW-0732">Signal</keyword>
<dbReference type="Proteomes" id="UP000665020">
    <property type="component" value="Chromosome"/>
</dbReference>
<keyword evidence="3" id="KW-1185">Reference proteome</keyword>
<organism evidence="2 3">
    <name type="scientific">Iocasia fonsfrigidae</name>
    <dbReference type="NCBI Taxonomy" id="2682810"/>
    <lineage>
        <taxon>Bacteria</taxon>
        <taxon>Bacillati</taxon>
        <taxon>Bacillota</taxon>
        <taxon>Clostridia</taxon>
        <taxon>Halanaerobiales</taxon>
        <taxon>Halanaerobiaceae</taxon>
        <taxon>Iocasia</taxon>
    </lineage>
</organism>
<dbReference type="KEGG" id="ifn:GM661_12140"/>
<dbReference type="EMBL" id="CP046640">
    <property type="protein sequence ID" value="QTL98659.1"/>
    <property type="molecule type" value="Genomic_DNA"/>
</dbReference>
<feature type="chain" id="PRO_5039240699" evidence="1">
    <location>
        <begin position="26"/>
        <end position="187"/>
    </location>
</feature>
<protein>
    <submittedName>
        <fullName evidence="2">Uncharacterized protein</fullName>
    </submittedName>
</protein>
<dbReference type="PROSITE" id="PS51257">
    <property type="entry name" value="PROKAR_LIPOPROTEIN"/>
    <property type="match status" value="1"/>
</dbReference>
<proteinExistence type="predicted"/>
<evidence type="ECO:0000256" key="1">
    <source>
        <dbReference type="SAM" id="SignalP"/>
    </source>
</evidence>
<sequence>MKRCHRILVLFLIFCLLLTFTGCGAVQDNSSQLEDSKETQEKVQNTEQYSEEMMIINTMINQLDKAAALVVITVRNFVNAGLENPAGRLIHLPTVLNHIVPEELTKIISADGENWGGVPQEENIDEFYVKCGYNSRDVETGEPSNKIKVVMDRESGEIKVLAGKNNQGADWQEYSSGDFDDFKERYK</sequence>
<accession>A0A8A7KGM0</accession>
<feature type="signal peptide" evidence="1">
    <location>
        <begin position="1"/>
        <end position="25"/>
    </location>
</feature>
<dbReference type="RefSeq" id="WP_230867063.1">
    <property type="nucleotide sequence ID" value="NZ_CP046640.1"/>
</dbReference>
<evidence type="ECO:0000313" key="3">
    <source>
        <dbReference type="Proteomes" id="UP000665020"/>
    </source>
</evidence>
<dbReference type="AlphaFoldDB" id="A0A8A7KGM0"/>
<evidence type="ECO:0000313" key="2">
    <source>
        <dbReference type="EMBL" id="QTL98659.1"/>
    </source>
</evidence>
<gene>
    <name evidence="2" type="ORF">GM661_12140</name>
</gene>